<comment type="subcellular location">
    <subcellularLocation>
        <location evidence="1">Nucleus</location>
    </subcellularLocation>
</comment>
<dbReference type="STRING" id="35525.A0A164UP26"/>
<feature type="domain" description="C2H2-type" evidence="9">
    <location>
        <begin position="644"/>
        <end position="672"/>
    </location>
</feature>
<gene>
    <name evidence="10" type="ORF">APZ42_023685</name>
</gene>
<sequence>MDKSLDTMEEEDTHYCLRCRLTIIGLDNYVHHRRQKCHSSTKQQDRIIPNNTSYLSMARNNSSSSIRNYLHVPSKSSNRSDPILSSSSNHMEECYKSRHVNENPLVSDLSVENAADDFMSHLGLCMVSSTTWANDINSEEPLRADDFFSLLELQSCKGTESNRQRSRRSIEPLVPSTDSLKSETESMQTDDPNDSNFPLVETTDLNSSRDSAATELASNEDITDNSALVANDVTSSFSSPELATNSEVPSSEMKINPSNETVTDTTTDDLCMSSQQPTKLPYPSRGKWMPGLKPRVIHKAGSSVEYHCKPCNRRLTGRVVFEKHLQSELHFKRTAQQLTTSDGSKYGLRRNKPDVAPVDLVEQEIDALQDDEDVDDPWWINKQKKRAERSAQRCPTCSVWVPKPHFGKHLVSRYHVSRCRKHPARDSCILENIHVIVLEAPFQCRLCRFYCHCHADLLTHWNSAQHLESDRADSVRRSGGTYFCSLCRIGQLDNDSMKIHLESESHLSCVRIVHKSVAVIVSKLEPIHCHLCTAKDSPVNFRYRIALNKHLTLDHAVPSDMLTQYSSQTYSCTYCDFSTLSNWSFTHHRFSCQAAPSDETRYRCLICNLGFCTKAEVTKHRSTQEHRDVATKKRGSYGATVRLRSCPHCYKQFTDLASLKNHFMSDHPDLLPRCIRCGTTFALKQQLSAHRRAGCQATESSESLALGCVSCSYKCRLKVELLYHQAVEHPKQSGKPSNERADATAVKYRCPECDQLYSSTAALKLHLQSHTGELAFRCHFCGRHFEREEERLAHIRQLHAPRPTIKGQSMVAREENGRAKGRDTHFKSSSSRTGAHVHPDNAE</sequence>
<keyword evidence="3" id="KW-0677">Repeat</keyword>
<evidence type="ECO:0000256" key="5">
    <source>
        <dbReference type="ARBA" id="ARBA00022833"/>
    </source>
</evidence>
<proteinExistence type="predicted"/>
<feature type="domain" description="C2H2-type" evidence="9">
    <location>
        <begin position="748"/>
        <end position="775"/>
    </location>
</feature>
<organism evidence="10 11">
    <name type="scientific">Daphnia magna</name>
    <dbReference type="NCBI Taxonomy" id="35525"/>
    <lineage>
        <taxon>Eukaryota</taxon>
        <taxon>Metazoa</taxon>
        <taxon>Ecdysozoa</taxon>
        <taxon>Arthropoda</taxon>
        <taxon>Crustacea</taxon>
        <taxon>Branchiopoda</taxon>
        <taxon>Diplostraca</taxon>
        <taxon>Cladocera</taxon>
        <taxon>Anomopoda</taxon>
        <taxon>Daphniidae</taxon>
        <taxon>Daphnia</taxon>
    </lineage>
</organism>
<dbReference type="PROSITE" id="PS50157">
    <property type="entry name" value="ZINC_FINGER_C2H2_2"/>
    <property type="match status" value="3"/>
</dbReference>
<comment type="caution">
    <text evidence="10">The sequence shown here is derived from an EMBL/GenBank/DDBJ whole genome shotgun (WGS) entry which is preliminary data.</text>
</comment>
<dbReference type="SUPFAM" id="SSF57667">
    <property type="entry name" value="beta-beta-alpha zinc fingers"/>
    <property type="match status" value="2"/>
</dbReference>
<accession>A0A164UP26</accession>
<feature type="compositionally biased region" description="Polar residues" evidence="8">
    <location>
        <begin position="256"/>
        <end position="265"/>
    </location>
</feature>
<dbReference type="SMART" id="SM00451">
    <property type="entry name" value="ZnF_U1"/>
    <property type="match status" value="4"/>
</dbReference>
<feature type="compositionally biased region" description="Polar residues" evidence="8">
    <location>
        <begin position="185"/>
        <end position="196"/>
    </location>
</feature>
<dbReference type="PANTHER" id="PTHR24394">
    <property type="entry name" value="ZINC FINGER PROTEIN"/>
    <property type="match status" value="1"/>
</dbReference>
<dbReference type="PANTHER" id="PTHR24394:SF29">
    <property type="entry name" value="MYONEURIN"/>
    <property type="match status" value="1"/>
</dbReference>
<evidence type="ECO:0000256" key="1">
    <source>
        <dbReference type="ARBA" id="ARBA00004123"/>
    </source>
</evidence>
<dbReference type="InterPro" id="IPR013087">
    <property type="entry name" value="Znf_C2H2_type"/>
</dbReference>
<evidence type="ECO:0000256" key="3">
    <source>
        <dbReference type="ARBA" id="ARBA00022737"/>
    </source>
</evidence>
<dbReference type="GO" id="GO:0008270">
    <property type="term" value="F:zinc ion binding"/>
    <property type="evidence" value="ECO:0007669"/>
    <property type="project" value="UniProtKB-KW"/>
</dbReference>
<dbReference type="InterPro" id="IPR003604">
    <property type="entry name" value="Matrin/U1-like-C_Znf_C2H2"/>
</dbReference>
<feature type="domain" description="C2H2-type" evidence="9">
    <location>
        <begin position="776"/>
        <end position="804"/>
    </location>
</feature>
<name>A0A164UP26_9CRUS</name>
<feature type="compositionally biased region" description="Polar residues" evidence="8">
    <location>
        <begin position="236"/>
        <end position="249"/>
    </location>
</feature>
<feature type="compositionally biased region" description="Basic and acidic residues" evidence="8">
    <location>
        <begin position="812"/>
        <end position="826"/>
    </location>
</feature>
<dbReference type="Pfam" id="PF12874">
    <property type="entry name" value="zf-met"/>
    <property type="match status" value="1"/>
</dbReference>
<evidence type="ECO:0000256" key="6">
    <source>
        <dbReference type="ARBA" id="ARBA00023242"/>
    </source>
</evidence>
<dbReference type="GO" id="GO:0003676">
    <property type="term" value="F:nucleic acid binding"/>
    <property type="evidence" value="ECO:0007669"/>
    <property type="project" value="InterPro"/>
</dbReference>
<feature type="region of interest" description="Disordered" evidence="8">
    <location>
        <begin position="158"/>
        <end position="220"/>
    </location>
</feature>
<evidence type="ECO:0000256" key="4">
    <source>
        <dbReference type="ARBA" id="ARBA00022771"/>
    </source>
</evidence>
<keyword evidence="5" id="KW-0862">Zinc</keyword>
<feature type="region of interest" description="Disordered" evidence="8">
    <location>
        <begin position="236"/>
        <end position="287"/>
    </location>
</feature>
<dbReference type="EMBL" id="LRGB01001579">
    <property type="protein sequence ID" value="KZS11541.1"/>
    <property type="molecule type" value="Genomic_DNA"/>
</dbReference>
<evidence type="ECO:0000256" key="8">
    <source>
        <dbReference type="SAM" id="MobiDB-lite"/>
    </source>
</evidence>
<evidence type="ECO:0000313" key="11">
    <source>
        <dbReference type="Proteomes" id="UP000076858"/>
    </source>
</evidence>
<reference evidence="10 11" key="1">
    <citation type="submission" date="2016-03" db="EMBL/GenBank/DDBJ databases">
        <title>EvidentialGene: Evidence-directed Construction of Genes on Genomes.</title>
        <authorList>
            <person name="Gilbert D.G."/>
            <person name="Choi J.-H."/>
            <person name="Mockaitis K."/>
            <person name="Colbourne J."/>
            <person name="Pfrender M."/>
        </authorList>
    </citation>
    <scope>NUCLEOTIDE SEQUENCE [LARGE SCALE GENOMIC DNA]</scope>
    <source>
        <strain evidence="10 11">Xinb3</strain>
        <tissue evidence="10">Complete organism</tissue>
    </source>
</reference>
<dbReference type="OrthoDB" id="6334376at2759"/>
<dbReference type="AlphaFoldDB" id="A0A164UP26"/>
<keyword evidence="6" id="KW-0539">Nucleus</keyword>
<dbReference type="Gene3D" id="3.30.160.60">
    <property type="entry name" value="Classic Zinc Finger"/>
    <property type="match status" value="3"/>
</dbReference>
<evidence type="ECO:0000259" key="9">
    <source>
        <dbReference type="PROSITE" id="PS50157"/>
    </source>
</evidence>
<dbReference type="GO" id="GO:0005634">
    <property type="term" value="C:nucleus"/>
    <property type="evidence" value="ECO:0007669"/>
    <property type="project" value="UniProtKB-SubCell"/>
</dbReference>
<dbReference type="PROSITE" id="PS00028">
    <property type="entry name" value="ZINC_FINGER_C2H2_1"/>
    <property type="match status" value="6"/>
</dbReference>
<dbReference type="GO" id="GO:0000981">
    <property type="term" value="F:DNA-binding transcription factor activity, RNA polymerase II-specific"/>
    <property type="evidence" value="ECO:0007669"/>
    <property type="project" value="TreeGrafter"/>
</dbReference>
<evidence type="ECO:0000313" key="10">
    <source>
        <dbReference type="EMBL" id="KZS11541.1"/>
    </source>
</evidence>
<evidence type="ECO:0000256" key="7">
    <source>
        <dbReference type="PROSITE-ProRule" id="PRU00042"/>
    </source>
</evidence>
<dbReference type="Proteomes" id="UP000076858">
    <property type="component" value="Unassembled WGS sequence"/>
</dbReference>
<dbReference type="InterPro" id="IPR036236">
    <property type="entry name" value="Znf_C2H2_sf"/>
</dbReference>
<feature type="region of interest" description="Disordered" evidence="8">
    <location>
        <begin position="799"/>
        <end position="843"/>
    </location>
</feature>
<keyword evidence="11" id="KW-1185">Reference proteome</keyword>
<keyword evidence="4 7" id="KW-0863">Zinc-finger</keyword>
<evidence type="ECO:0000256" key="2">
    <source>
        <dbReference type="ARBA" id="ARBA00022723"/>
    </source>
</evidence>
<keyword evidence="2" id="KW-0479">Metal-binding</keyword>
<protein>
    <recommendedName>
        <fullName evidence="9">C2H2-type domain-containing protein</fullName>
    </recommendedName>
</protein>
<dbReference type="SMART" id="SM00355">
    <property type="entry name" value="ZnF_C2H2"/>
    <property type="match status" value="13"/>
</dbReference>